<dbReference type="Proteomes" id="UP000779574">
    <property type="component" value="Unassembled WGS sequence"/>
</dbReference>
<name>A0A9P8J2U8_AURME</name>
<protein>
    <submittedName>
        <fullName evidence="3">Bystin-domain-containing protein</fullName>
    </submittedName>
</protein>
<feature type="compositionally biased region" description="Acidic residues" evidence="2">
    <location>
        <begin position="183"/>
        <end position="207"/>
    </location>
</feature>
<reference evidence="3" key="1">
    <citation type="journal article" date="2021" name="J Fungi (Basel)">
        <title>Virulence traits and population genomics of the black yeast Aureobasidium melanogenum.</title>
        <authorList>
            <person name="Cernosa A."/>
            <person name="Sun X."/>
            <person name="Gostincar C."/>
            <person name="Fang C."/>
            <person name="Gunde-Cimerman N."/>
            <person name="Song Z."/>
        </authorList>
    </citation>
    <scope>NUCLEOTIDE SEQUENCE</scope>
    <source>
        <strain evidence="3">EXF-9911</strain>
    </source>
</reference>
<dbReference type="InterPro" id="IPR007955">
    <property type="entry name" value="Bystin"/>
</dbReference>
<feature type="region of interest" description="Disordered" evidence="2">
    <location>
        <begin position="85"/>
        <end position="140"/>
    </location>
</feature>
<comment type="similarity">
    <text evidence="1">Belongs to the bystin family.</text>
</comment>
<dbReference type="EMBL" id="JAHFXF010000822">
    <property type="protein sequence ID" value="KAG9682087.1"/>
    <property type="molecule type" value="Genomic_DNA"/>
</dbReference>
<evidence type="ECO:0000313" key="3">
    <source>
        <dbReference type="EMBL" id="KAG9682087.1"/>
    </source>
</evidence>
<feature type="region of interest" description="Disordered" evidence="2">
    <location>
        <begin position="159"/>
        <end position="207"/>
    </location>
</feature>
<dbReference type="GO" id="GO:0030688">
    <property type="term" value="C:preribosome, small subunit precursor"/>
    <property type="evidence" value="ECO:0007669"/>
    <property type="project" value="TreeGrafter"/>
</dbReference>
<evidence type="ECO:0000313" key="4">
    <source>
        <dbReference type="Proteomes" id="UP000779574"/>
    </source>
</evidence>
<evidence type="ECO:0000256" key="1">
    <source>
        <dbReference type="ARBA" id="ARBA00007114"/>
    </source>
</evidence>
<evidence type="ECO:0000256" key="2">
    <source>
        <dbReference type="SAM" id="MobiDB-lite"/>
    </source>
</evidence>
<dbReference type="GO" id="GO:0005730">
    <property type="term" value="C:nucleolus"/>
    <property type="evidence" value="ECO:0007669"/>
    <property type="project" value="TreeGrafter"/>
</dbReference>
<proteinExistence type="inferred from homology"/>
<gene>
    <name evidence="3" type="ORF">KCU76_g14040</name>
</gene>
<comment type="caution">
    <text evidence="3">The sequence shown here is derived from an EMBL/GenBank/DDBJ whole genome shotgun (WGS) entry which is preliminary data.</text>
</comment>
<dbReference type="GO" id="GO:0005737">
    <property type="term" value="C:cytoplasm"/>
    <property type="evidence" value="ECO:0007669"/>
    <property type="project" value="TreeGrafter"/>
</dbReference>
<feature type="non-terminal residue" evidence="3">
    <location>
        <position position="1"/>
    </location>
</feature>
<reference evidence="3" key="2">
    <citation type="submission" date="2021-08" db="EMBL/GenBank/DDBJ databases">
        <authorList>
            <person name="Gostincar C."/>
            <person name="Sun X."/>
            <person name="Song Z."/>
            <person name="Gunde-Cimerman N."/>
        </authorList>
    </citation>
    <scope>NUCLEOTIDE SEQUENCE</scope>
    <source>
        <strain evidence="3">EXF-9911</strain>
    </source>
</reference>
<dbReference type="PANTHER" id="PTHR12821:SF0">
    <property type="entry name" value="BYSTIN"/>
    <property type="match status" value="1"/>
</dbReference>
<feature type="compositionally biased region" description="Basic residues" evidence="2">
    <location>
        <begin position="115"/>
        <end position="125"/>
    </location>
</feature>
<dbReference type="PANTHER" id="PTHR12821">
    <property type="entry name" value="BYSTIN"/>
    <property type="match status" value="1"/>
</dbReference>
<dbReference type="GO" id="GO:0006364">
    <property type="term" value="P:rRNA processing"/>
    <property type="evidence" value="ECO:0007669"/>
    <property type="project" value="TreeGrafter"/>
</dbReference>
<sequence length="337" mass="38021">MDCRSDPQVGFVVKMPKDYFHKTEKFIEDGWDEDDDDLCEHMTRPSYHWHNLQGNDPEIQVSDEGGIMVYLEWYVRAMNDEIHDGYKMPKAPGGDARQMRRHNPLSEDYAPSNPHKQKAPKRKGRSNAGDDDNEQQAYIDSKASRKIIALGQDLAAEEDAELEARRPQNGTKSAFEFERSLRDEEDSDEEAGVPDDEAWGDEEDEEVEEVEVDPEDLAMFNKFNPEFDPSTLLAPGSAEDQGESTNLADLILEKIAQHEASQAQGQIIRGGGAPEDAIELPAKVVEVYTQIGLILSRFRSGKLPKPFKILPTLPQWDTLLSITRPDSWTPNATYEAT</sequence>
<dbReference type="Pfam" id="PF05291">
    <property type="entry name" value="Bystin"/>
    <property type="match status" value="1"/>
</dbReference>
<organism evidence="3 4">
    <name type="scientific">Aureobasidium melanogenum</name>
    <name type="common">Aureobasidium pullulans var. melanogenum</name>
    <dbReference type="NCBI Taxonomy" id="46634"/>
    <lineage>
        <taxon>Eukaryota</taxon>
        <taxon>Fungi</taxon>
        <taxon>Dikarya</taxon>
        <taxon>Ascomycota</taxon>
        <taxon>Pezizomycotina</taxon>
        <taxon>Dothideomycetes</taxon>
        <taxon>Dothideomycetidae</taxon>
        <taxon>Dothideales</taxon>
        <taxon>Saccotheciaceae</taxon>
        <taxon>Aureobasidium</taxon>
    </lineage>
</organism>
<dbReference type="AlphaFoldDB" id="A0A9P8J2U8"/>
<accession>A0A9P8J2U8</accession>
<dbReference type="GO" id="GO:0030515">
    <property type="term" value="F:snoRNA binding"/>
    <property type="evidence" value="ECO:0007669"/>
    <property type="project" value="TreeGrafter"/>
</dbReference>